<dbReference type="Pfam" id="PF05636">
    <property type="entry name" value="HIGH_NTase1"/>
    <property type="match status" value="1"/>
</dbReference>
<comment type="caution">
    <text evidence="3">Lacks conserved residue(s) required for the propagation of feature annotation.</text>
</comment>
<keyword evidence="3" id="KW-0694">RNA-binding</keyword>
<dbReference type="NCBIfam" id="NF010191">
    <property type="entry name" value="PRK13670.1"/>
    <property type="match status" value="1"/>
</dbReference>
<comment type="similarity">
    <text evidence="3">Belongs to the TmcAL family.</text>
</comment>
<keyword evidence="4" id="KW-0175">Coiled coil</keyword>
<dbReference type="SUPFAM" id="SSF52374">
    <property type="entry name" value="Nucleotidylyl transferase"/>
    <property type="match status" value="1"/>
</dbReference>
<reference evidence="5 6" key="1">
    <citation type="submission" date="2021-03" db="EMBL/GenBank/DDBJ databases">
        <title>Genomic Encyclopedia of Type Strains, Phase IV (KMG-IV): sequencing the most valuable type-strain genomes for metagenomic binning, comparative biology and taxonomic classification.</title>
        <authorList>
            <person name="Goeker M."/>
        </authorList>
    </citation>
    <scope>NUCLEOTIDE SEQUENCE [LARGE SCALE GENOMIC DNA]</scope>
    <source>
        <strain evidence="5 6">DSM 26675</strain>
    </source>
</reference>
<accession>A0ABS4RCD2</accession>
<dbReference type="PANTHER" id="PTHR37825">
    <property type="entry name" value="TRNA(MET) CYTIDINE ACETATE LIGASE"/>
    <property type="match status" value="1"/>
</dbReference>
<keyword evidence="1 3" id="KW-0436">Ligase</keyword>
<dbReference type="Gene3D" id="3.40.50.620">
    <property type="entry name" value="HUPs"/>
    <property type="match status" value="1"/>
</dbReference>
<sequence>MNAVGVVVEYNPFHNGHHYHICEARKATNAEIVIAVMSGNFLQRGEPAFISKWTRTEMALKAGVDIVFELPYAFATQQANTFASGAVSILEAAGCRHLCFGSEDGQIDRFYQTLSFLEENNKEYQNKIKQYLHEGNSYPKASSLAFHALVPDEHLIDLSKPNNILGYQYIKSAKEQHASIQALTIARKNADYHDLHFSSESIASATSIRKVLSSKQTQISSIRQYVPESTFEGLIAYKEKYGLFHDWEHYWPFLKYRLVQSALNDLKKIYEIEEGLENRMQQAALQSEDFQHFMEKVKTKRYTWTRLQRACVHILTNTTKEEMYLAEEKPKYLRLLGMTTNGQKYLNKYKSNLSLPLISRLSSTTSEQLFLDLRASRVYAMAASGIQQQKLLEKEFKQPPIIIKK</sequence>
<dbReference type="InterPro" id="IPR014729">
    <property type="entry name" value="Rossmann-like_a/b/a_fold"/>
</dbReference>
<dbReference type="Proteomes" id="UP001519293">
    <property type="component" value="Unassembled WGS sequence"/>
</dbReference>
<protein>
    <recommendedName>
        <fullName evidence="3">tRNA(Met) cytidine acetate ligase</fullName>
        <ecNumber evidence="3">6.3.4.-</ecNumber>
    </recommendedName>
</protein>
<evidence type="ECO:0000256" key="1">
    <source>
        <dbReference type="ARBA" id="ARBA00022598"/>
    </source>
</evidence>
<keyword evidence="3" id="KW-0547">Nucleotide-binding</keyword>
<dbReference type="RefSeq" id="WP_066393330.1">
    <property type="nucleotide sequence ID" value="NZ_JAGIKZ010000002.1"/>
</dbReference>
<evidence type="ECO:0000313" key="6">
    <source>
        <dbReference type="Proteomes" id="UP001519293"/>
    </source>
</evidence>
<feature type="coiled-coil region" evidence="4">
    <location>
        <begin position="107"/>
        <end position="134"/>
    </location>
</feature>
<keyword evidence="2 3" id="KW-0819">tRNA processing</keyword>
<proteinExistence type="inferred from homology"/>
<feature type="binding site" evidence="3">
    <location>
        <position position="162"/>
    </location>
    <ligand>
        <name>ATP</name>
        <dbReference type="ChEBI" id="CHEBI:30616"/>
    </ligand>
</feature>
<keyword evidence="3" id="KW-0820">tRNA-binding</keyword>
<organism evidence="5 6">
    <name type="scientific">Cytobacillus eiseniae</name>
    <dbReference type="NCBI Taxonomy" id="762947"/>
    <lineage>
        <taxon>Bacteria</taxon>
        <taxon>Bacillati</taxon>
        <taxon>Bacillota</taxon>
        <taxon>Bacilli</taxon>
        <taxon>Bacillales</taxon>
        <taxon>Bacillaceae</taxon>
        <taxon>Cytobacillus</taxon>
    </lineage>
</organism>
<dbReference type="EC" id="6.3.4.-" evidence="3"/>
<evidence type="ECO:0000256" key="2">
    <source>
        <dbReference type="ARBA" id="ARBA00022694"/>
    </source>
</evidence>
<evidence type="ECO:0000313" key="5">
    <source>
        <dbReference type="EMBL" id="MBP2240014.1"/>
    </source>
</evidence>
<comment type="function">
    <text evidence="3">Catalyzes the formation of N(4)-acetylcytidine (ac(4)C) at the wobble position of elongator tRNA(Met), using acetate and ATP as substrates. First activates an acetate ion to form acetyladenylate (Ac-AMP) and then transfers the acetyl group to tRNA to form ac(4)C34.</text>
</comment>
<feature type="binding site" evidence="3">
    <location>
        <position position="187"/>
    </location>
    <ligand>
        <name>ATP</name>
        <dbReference type="ChEBI" id="CHEBI:30616"/>
    </ligand>
</feature>
<feature type="binding site" evidence="3">
    <location>
        <begin position="7"/>
        <end position="20"/>
    </location>
    <ligand>
        <name>ATP</name>
        <dbReference type="ChEBI" id="CHEBI:30616"/>
    </ligand>
</feature>
<dbReference type="InterPro" id="IPR008513">
    <property type="entry name" value="tRNA(Met)_cyd_acetate_ligase"/>
</dbReference>
<name>A0ABS4RCD2_9BACI</name>
<comment type="subcellular location">
    <subcellularLocation>
        <location evidence="3">Cytoplasm</location>
    </subcellularLocation>
</comment>
<evidence type="ECO:0000256" key="4">
    <source>
        <dbReference type="SAM" id="Coils"/>
    </source>
</evidence>
<evidence type="ECO:0000256" key="3">
    <source>
        <dbReference type="HAMAP-Rule" id="MF_01539"/>
    </source>
</evidence>
<comment type="catalytic activity">
    <reaction evidence="3">
        <text>cytidine(34) in elongator tRNA(Met) + acetate + ATP = N(4)-acetylcytidine(34) in elongator tRNA(Met) + AMP + diphosphate</text>
        <dbReference type="Rhea" id="RHEA:58144"/>
        <dbReference type="Rhea" id="RHEA-COMP:10693"/>
        <dbReference type="Rhea" id="RHEA-COMP:10694"/>
        <dbReference type="ChEBI" id="CHEBI:30089"/>
        <dbReference type="ChEBI" id="CHEBI:30616"/>
        <dbReference type="ChEBI" id="CHEBI:33019"/>
        <dbReference type="ChEBI" id="CHEBI:74900"/>
        <dbReference type="ChEBI" id="CHEBI:82748"/>
        <dbReference type="ChEBI" id="CHEBI:456215"/>
    </reaction>
</comment>
<dbReference type="PANTHER" id="PTHR37825:SF1">
    <property type="entry name" value="TRNA(MET) CYTIDINE ACETATE LIGASE"/>
    <property type="match status" value="1"/>
</dbReference>
<dbReference type="HAMAP" id="MF_01539">
    <property type="entry name" value="TmcAL"/>
    <property type="match status" value="1"/>
</dbReference>
<dbReference type="EMBL" id="JAGIKZ010000002">
    <property type="protein sequence ID" value="MBP2240014.1"/>
    <property type="molecule type" value="Genomic_DNA"/>
</dbReference>
<comment type="caution">
    <text evidence="5">The sequence shown here is derived from an EMBL/GenBank/DDBJ whole genome shotgun (WGS) entry which is preliminary data.</text>
</comment>
<keyword evidence="6" id="KW-1185">Reference proteome</keyword>
<keyword evidence="3" id="KW-0963">Cytoplasm</keyword>
<keyword evidence="3" id="KW-0067">ATP-binding</keyword>
<gene>
    <name evidence="3" type="primary">tmcAL</name>
    <name evidence="5" type="ORF">J2Z40_000567</name>
</gene>
<feature type="binding site" evidence="3">
    <location>
        <position position="101"/>
    </location>
    <ligand>
        <name>ATP</name>
        <dbReference type="ChEBI" id="CHEBI:30616"/>
    </ligand>
</feature>